<proteinExistence type="predicted"/>
<protein>
    <submittedName>
        <fullName evidence="2">Uncharacterized protein</fullName>
    </submittedName>
</protein>
<dbReference type="AlphaFoldDB" id="A0A1I1QDD5"/>
<dbReference type="STRING" id="870482.SAMN04487987_10647"/>
<name>A0A1I1QDD5_9FLAO</name>
<evidence type="ECO:0000313" key="3">
    <source>
        <dbReference type="Proteomes" id="UP000199439"/>
    </source>
</evidence>
<dbReference type="Proteomes" id="UP000199439">
    <property type="component" value="Unassembled WGS sequence"/>
</dbReference>
<gene>
    <name evidence="2" type="ORF">SAMN04487987_10647</name>
</gene>
<evidence type="ECO:0000256" key="1">
    <source>
        <dbReference type="SAM" id="Coils"/>
    </source>
</evidence>
<keyword evidence="1" id="KW-0175">Coiled coil</keyword>
<evidence type="ECO:0000313" key="2">
    <source>
        <dbReference type="EMBL" id="SFD20037.1"/>
    </source>
</evidence>
<organism evidence="2 3">
    <name type="scientific">Algibacter pectinivorans</name>
    <dbReference type="NCBI Taxonomy" id="870482"/>
    <lineage>
        <taxon>Bacteria</taxon>
        <taxon>Pseudomonadati</taxon>
        <taxon>Bacteroidota</taxon>
        <taxon>Flavobacteriia</taxon>
        <taxon>Flavobacteriales</taxon>
        <taxon>Flavobacteriaceae</taxon>
        <taxon>Algibacter</taxon>
    </lineage>
</organism>
<reference evidence="3" key="1">
    <citation type="submission" date="2016-10" db="EMBL/GenBank/DDBJ databases">
        <authorList>
            <person name="Varghese N."/>
            <person name="Submissions S."/>
        </authorList>
    </citation>
    <scope>NUCLEOTIDE SEQUENCE [LARGE SCALE GENOMIC DNA]</scope>
    <source>
        <strain evidence="3">DSM 25730</strain>
    </source>
</reference>
<feature type="coiled-coil region" evidence="1">
    <location>
        <begin position="4"/>
        <end position="67"/>
    </location>
</feature>
<dbReference type="EMBL" id="FOMI01000006">
    <property type="protein sequence ID" value="SFD20037.1"/>
    <property type="molecule type" value="Genomic_DNA"/>
</dbReference>
<accession>A0A1I1QDD5</accession>
<feature type="coiled-coil region" evidence="1">
    <location>
        <begin position="124"/>
        <end position="158"/>
    </location>
</feature>
<keyword evidence="3" id="KW-1185">Reference proteome</keyword>
<sequence length="319" mass="37094">LELQKQKEAEEKAALEAKRKLELQKQKEAEEKAALEAKRKLEFQKQKEAEEKAALEAKRKLEFQKQKEAEDKATTKLESKKVLEIKKRRESAIKAERAVISQQIKQANINDSIAKARKKEAQKLIELKKQNDSIAKIIEKERKELEALRRTTALAQNALNAQPEEEMNAEAMALAERMKYRNECHYQINDYDRFYNITTKRTEEYSISNKLTAELYQQGVKSNVFFNLSEDLGCASYLPNQRSSLKITLENNRTVTFYHSWDIECGDVFHFKAILTNDQKSVLKSSPIKSIVLRGTKGTKDINFIEYKEFFMDKLKCID</sequence>
<feature type="non-terminal residue" evidence="2">
    <location>
        <position position="1"/>
    </location>
</feature>
<dbReference type="RefSeq" id="WP_217639594.1">
    <property type="nucleotide sequence ID" value="NZ_FOMI01000006.1"/>
</dbReference>